<sequence>MASPGMQHRVSLSSGRKAFHSSRFLAPPDPCPALPSSPPLHQVVPPYLERRAVNRDHVGGAAGDVWDLQEERSSLVEPGNHW</sequence>
<gene>
    <name evidence="2" type="ORF">E2C01_071658</name>
</gene>
<name>A0A5B7HVW8_PORTR</name>
<keyword evidence="3" id="KW-1185">Reference proteome</keyword>
<accession>A0A5B7HVW8</accession>
<evidence type="ECO:0000313" key="3">
    <source>
        <dbReference type="Proteomes" id="UP000324222"/>
    </source>
</evidence>
<proteinExistence type="predicted"/>
<dbReference type="EMBL" id="VSRR010045308">
    <property type="protein sequence ID" value="MPC77211.1"/>
    <property type="molecule type" value="Genomic_DNA"/>
</dbReference>
<dbReference type="AlphaFoldDB" id="A0A5B7HVW8"/>
<protein>
    <submittedName>
        <fullName evidence="2">Uncharacterized protein</fullName>
    </submittedName>
</protein>
<organism evidence="2 3">
    <name type="scientific">Portunus trituberculatus</name>
    <name type="common">Swimming crab</name>
    <name type="synonym">Neptunus trituberculatus</name>
    <dbReference type="NCBI Taxonomy" id="210409"/>
    <lineage>
        <taxon>Eukaryota</taxon>
        <taxon>Metazoa</taxon>
        <taxon>Ecdysozoa</taxon>
        <taxon>Arthropoda</taxon>
        <taxon>Crustacea</taxon>
        <taxon>Multicrustacea</taxon>
        <taxon>Malacostraca</taxon>
        <taxon>Eumalacostraca</taxon>
        <taxon>Eucarida</taxon>
        <taxon>Decapoda</taxon>
        <taxon>Pleocyemata</taxon>
        <taxon>Brachyura</taxon>
        <taxon>Eubrachyura</taxon>
        <taxon>Portunoidea</taxon>
        <taxon>Portunidae</taxon>
        <taxon>Portuninae</taxon>
        <taxon>Portunus</taxon>
    </lineage>
</organism>
<reference evidence="2 3" key="1">
    <citation type="submission" date="2019-05" db="EMBL/GenBank/DDBJ databases">
        <title>Another draft genome of Portunus trituberculatus and its Hox gene families provides insights of decapod evolution.</title>
        <authorList>
            <person name="Jeong J.-H."/>
            <person name="Song I."/>
            <person name="Kim S."/>
            <person name="Choi T."/>
            <person name="Kim D."/>
            <person name="Ryu S."/>
            <person name="Kim W."/>
        </authorList>
    </citation>
    <scope>NUCLEOTIDE SEQUENCE [LARGE SCALE GENOMIC DNA]</scope>
    <source>
        <tissue evidence="2">Muscle</tissue>
    </source>
</reference>
<comment type="caution">
    <text evidence="2">The sequence shown here is derived from an EMBL/GenBank/DDBJ whole genome shotgun (WGS) entry which is preliminary data.</text>
</comment>
<evidence type="ECO:0000313" key="2">
    <source>
        <dbReference type="EMBL" id="MPC77211.1"/>
    </source>
</evidence>
<feature type="region of interest" description="Disordered" evidence="1">
    <location>
        <begin position="1"/>
        <end position="24"/>
    </location>
</feature>
<evidence type="ECO:0000256" key="1">
    <source>
        <dbReference type="SAM" id="MobiDB-lite"/>
    </source>
</evidence>
<dbReference type="Proteomes" id="UP000324222">
    <property type="component" value="Unassembled WGS sequence"/>
</dbReference>